<accession>A0ACC0P6B8</accession>
<dbReference type="Proteomes" id="UP001062846">
    <property type="component" value="Chromosome 4"/>
</dbReference>
<organism evidence="1 2">
    <name type="scientific">Rhododendron molle</name>
    <name type="common">Chinese azalea</name>
    <name type="synonym">Azalea mollis</name>
    <dbReference type="NCBI Taxonomy" id="49168"/>
    <lineage>
        <taxon>Eukaryota</taxon>
        <taxon>Viridiplantae</taxon>
        <taxon>Streptophyta</taxon>
        <taxon>Embryophyta</taxon>
        <taxon>Tracheophyta</taxon>
        <taxon>Spermatophyta</taxon>
        <taxon>Magnoliopsida</taxon>
        <taxon>eudicotyledons</taxon>
        <taxon>Gunneridae</taxon>
        <taxon>Pentapetalae</taxon>
        <taxon>asterids</taxon>
        <taxon>Ericales</taxon>
        <taxon>Ericaceae</taxon>
        <taxon>Ericoideae</taxon>
        <taxon>Rhodoreae</taxon>
        <taxon>Rhododendron</taxon>
    </lineage>
</organism>
<dbReference type="EMBL" id="CM046391">
    <property type="protein sequence ID" value="KAI8560721.1"/>
    <property type="molecule type" value="Genomic_DNA"/>
</dbReference>
<reference evidence="1" key="1">
    <citation type="submission" date="2022-02" db="EMBL/GenBank/DDBJ databases">
        <title>Plant Genome Project.</title>
        <authorList>
            <person name="Zhang R.-G."/>
        </authorList>
    </citation>
    <scope>NUCLEOTIDE SEQUENCE</scope>
    <source>
        <strain evidence="1">AT1</strain>
    </source>
</reference>
<evidence type="ECO:0000313" key="2">
    <source>
        <dbReference type="Proteomes" id="UP001062846"/>
    </source>
</evidence>
<proteinExistence type="predicted"/>
<evidence type="ECO:0000313" key="1">
    <source>
        <dbReference type="EMBL" id="KAI8560721.1"/>
    </source>
</evidence>
<name>A0ACC0P6B8_RHOML</name>
<comment type="caution">
    <text evidence="1">The sequence shown here is derived from an EMBL/GenBank/DDBJ whole genome shotgun (WGS) entry which is preliminary data.</text>
</comment>
<sequence>MFPSLPLLHLRRPPSQSSFQRLFSILPPSGRLHHHHRIDPRAQPLPRHLEATRSPRLAQSHPQLTPSISSRDALL</sequence>
<gene>
    <name evidence="1" type="ORF">RHMOL_Rhmol04G0278200</name>
</gene>
<keyword evidence="2" id="KW-1185">Reference proteome</keyword>
<protein>
    <submittedName>
        <fullName evidence="1">Uncharacterized protein</fullName>
    </submittedName>
</protein>